<sequence>MQASEHAFSRSTESLWLALEKSKSNIKLVTDIPFFAFPALTDLSGRMLQSALLLSQLVVFQSEIAFTSHMTSVPTDFFGHQLASSPSGDAARLRSHRSSTSSSIHSKKKAKLVYFRVDPAFASPSGSQSNRVFGPKTILIASLASLK</sequence>
<evidence type="ECO:0000313" key="3">
    <source>
        <dbReference type="Proteomes" id="UP001187192"/>
    </source>
</evidence>
<gene>
    <name evidence="1" type="ORF">TIFTF001_050297</name>
    <name evidence="2" type="ORF">TIFTF001_052214</name>
</gene>
<organism evidence="2 3">
    <name type="scientific">Ficus carica</name>
    <name type="common">Common fig</name>
    <dbReference type="NCBI Taxonomy" id="3494"/>
    <lineage>
        <taxon>Eukaryota</taxon>
        <taxon>Viridiplantae</taxon>
        <taxon>Streptophyta</taxon>
        <taxon>Embryophyta</taxon>
        <taxon>Tracheophyta</taxon>
        <taxon>Spermatophyta</taxon>
        <taxon>Magnoliopsida</taxon>
        <taxon>eudicotyledons</taxon>
        <taxon>Gunneridae</taxon>
        <taxon>Pentapetalae</taxon>
        <taxon>rosids</taxon>
        <taxon>fabids</taxon>
        <taxon>Rosales</taxon>
        <taxon>Moraceae</taxon>
        <taxon>Ficeae</taxon>
        <taxon>Ficus</taxon>
    </lineage>
</organism>
<proteinExistence type="predicted"/>
<dbReference type="EMBL" id="BTGU01010688">
    <property type="protein sequence ID" value="GMN73654.1"/>
    <property type="molecule type" value="Genomic_DNA"/>
</dbReference>
<keyword evidence="3" id="KW-1185">Reference proteome</keyword>
<reference evidence="2" key="1">
    <citation type="submission" date="2023-07" db="EMBL/GenBank/DDBJ databases">
        <title>draft genome sequence of fig (Ficus carica).</title>
        <authorList>
            <person name="Takahashi T."/>
            <person name="Nishimura K."/>
        </authorList>
    </citation>
    <scope>NUCLEOTIDE SEQUENCE</scope>
</reference>
<dbReference type="Gramene" id="FCD_00034468-RA">
    <property type="protein sequence ID" value="FCD_00034468-RA:cds"/>
    <property type="gene ID" value="FCD_00034468"/>
</dbReference>
<name>A0AA88JGH6_FICCA</name>
<evidence type="ECO:0000313" key="2">
    <source>
        <dbReference type="EMBL" id="GMN73654.1"/>
    </source>
</evidence>
<accession>A0AA88JGH6</accession>
<protein>
    <submittedName>
        <fullName evidence="2">Uncharacterized protein</fullName>
    </submittedName>
</protein>
<dbReference type="EMBL" id="BTGU01008081">
    <property type="protein sequence ID" value="GMN23964.1"/>
    <property type="molecule type" value="Genomic_DNA"/>
</dbReference>
<dbReference type="Proteomes" id="UP001187192">
    <property type="component" value="Unassembled WGS sequence"/>
</dbReference>
<evidence type="ECO:0000313" key="1">
    <source>
        <dbReference type="EMBL" id="GMN23964.1"/>
    </source>
</evidence>
<comment type="caution">
    <text evidence="2">The sequence shown here is derived from an EMBL/GenBank/DDBJ whole genome shotgun (WGS) entry which is preliminary data.</text>
</comment>
<dbReference type="AlphaFoldDB" id="A0AA88JGH6"/>